<feature type="compositionally biased region" description="Polar residues" evidence="1">
    <location>
        <begin position="212"/>
        <end position="223"/>
    </location>
</feature>
<feature type="compositionally biased region" description="Basic and acidic residues" evidence="1">
    <location>
        <begin position="374"/>
        <end position="392"/>
    </location>
</feature>
<dbReference type="EMBL" id="JAGPUO010000003">
    <property type="protein sequence ID" value="KAG5664150.1"/>
    <property type="molecule type" value="Genomic_DNA"/>
</dbReference>
<protein>
    <submittedName>
        <fullName evidence="2">Uncharacterized protein</fullName>
    </submittedName>
</protein>
<evidence type="ECO:0000313" key="2">
    <source>
        <dbReference type="EMBL" id="KAG5664150.1"/>
    </source>
</evidence>
<feature type="compositionally biased region" description="Polar residues" evidence="1">
    <location>
        <begin position="711"/>
        <end position="722"/>
    </location>
</feature>
<sequence>MAATYKQFLAAPSSSVLADTAALHYVTTTTTFAGPTEIMKHLSGLQKQVAKKKEEVFNIVDGQNVIVLEVDTGLGFQTSGGPYLPGLDDNFLSARDVYLPITHFVTFDEAGKILQIRLQWDQGSLLKQVDVIGKTGRNWPIRDSREQIAFIQGCIRTAGTAAPAAPSHNEPVARNRGNSNNAFRDPQASLRLFGPRDEIEDPEPSKVVSPYAGTSNRPRQRSFTEILGDEPTSPSAGRRNMSPAKGGQGKNFKPSRIFDEEEDVEQPVEQPSAGSRAMSPAKGGQGKNFKPSRIFNDDENVEQPVEQPQPKNKRYIRPDPKKYSHFDFADGSDPQDAPKPGVPFHERPKTKHDSQWDFEDFTTPQKVKPSKTMRPQDLRHWDTDKDAVDETPNRPATKPRRDANAQSERHEDGEKMPHLRGYKNDGLGLRKNQLFNKDEIGTNGGALGNITNVKNRGKDFGHHFDITDKSPAHPQHEAAEMENTDKHKIAIAGDGMGGRKGTNRDWLYGEIDDAAQSVVGRKQPNVVASGVPLTKSAKIAIAGDGMGGRRGADRDWLYNETSEAAETAEKRKIAISGDGMGGRRGADRDWLQGGASDATETTDKRKIAISGDGMGGKKGADRDWLQGGASDVTETTDKRKIAIAGDGMGGKKGADRDWLYNETSEAAETAEKRKIAISGDGMGGRKGADRDWLHGDTNETTSNKPVPGRTPVSNTAPSTQVKENTDKHKIAIAGDGMGGRKGTNRDWLYGEVDEKPVPARQKASAKEDFWDF</sequence>
<dbReference type="InterPro" id="IPR032710">
    <property type="entry name" value="NTF2-like_dom_sf"/>
</dbReference>
<keyword evidence="3" id="KW-1185">Reference proteome</keyword>
<feature type="region of interest" description="Disordered" evidence="1">
    <location>
        <begin position="573"/>
        <end position="636"/>
    </location>
</feature>
<dbReference type="Gene3D" id="3.10.450.50">
    <property type="match status" value="1"/>
</dbReference>
<feature type="compositionally biased region" description="Basic and acidic residues" evidence="1">
    <location>
        <begin position="344"/>
        <end position="355"/>
    </location>
</feature>
<reference evidence="2" key="1">
    <citation type="submission" date="2021-04" db="EMBL/GenBank/DDBJ databases">
        <title>Draft genome of Fusarium avenaceum strain F156N33, isolated from an atmospheric sample in Virginia.</title>
        <authorList>
            <person name="Yang S."/>
            <person name="Vinatzer B.A."/>
            <person name="Coleman J."/>
        </authorList>
    </citation>
    <scope>NUCLEOTIDE SEQUENCE</scope>
    <source>
        <strain evidence="2">F156N33</strain>
    </source>
</reference>
<dbReference type="SUPFAM" id="SSF54427">
    <property type="entry name" value="NTF2-like"/>
    <property type="match status" value="1"/>
</dbReference>
<feature type="compositionally biased region" description="Basic and acidic residues" evidence="1">
    <location>
        <begin position="316"/>
        <end position="328"/>
    </location>
</feature>
<evidence type="ECO:0000256" key="1">
    <source>
        <dbReference type="SAM" id="MobiDB-lite"/>
    </source>
</evidence>
<feature type="compositionally biased region" description="Basic and acidic residues" evidence="1">
    <location>
        <begin position="686"/>
        <end position="697"/>
    </location>
</feature>
<gene>
    <name evidence="2" type="ORF">KAF25_006735</name>
</gene>
<name>A0A9P7HEF4_9HYPO</name>
<feature type="compositionally biased region" description="Basic and acidic residues" evidence="1">
    <location>
        <begin position="399"/>
        <end position="417"/>
    </location>
</feature>
<organism evidence="2 3">
    <name type="scientific">Fusarium avenaceum</name>
    <dbReference type="NCBI Taxonomy" id="40199"/>
    <lineage>
        <taxon>Eukaryota</taxon>
        <taxon>Fungi</taxon>
        <taxon>Dikarya</taxon>
        <taxon>Ascomycota</taxon>
        <taxon>Pezizomycotina</taxon>
        <taxon>Sordariomycetes</taxon>
        <taxon>Hypocreomycetidae</taxon>
        <taxon>Hypocreales</taxon>
        <taxon>Nectriaceae</taxon>
        <taxon>Fusarium</taxon>
        <taxon>Fusarium tricinctum species complex</taxon>
    </lineage>
</organism>
<comment type="caution">
    <text evidence="2">The sequence shown here is derived from an EMBL/GenBank/DDBJ whole genome shotgun (WGS) entry which is preliminary data.</text>
</comment>
<accession>A0A9P7HEF4</accession>
<proteinExistence type="predicted"/>
<evidence type="ECO:0000313" key="3">
    <source>
        <dbReference type="Proteomes" id="UP000782241"/>
    </source>
</evidence>
<dbReference type="AlphaFoldDB" id="A0A9P7HEF4"/>
<feature type="region of interest" description="Disordered" evidence="1">
    <location>
        <begin position="678"/>
        <end position="741"/>
    </location>
</feature>
<feature type="region of interest" description="Disordered" evidence="1">
    <location>
        <begin position="161"/>
        <end position="425"/>
    </location>
</feature>
<dbReference type="Proteomes" id="UP000782241">
    <property type="component" value="Unassembled WGS sequence"/>
</dbReference>